<dbReference type="Gene3D" id="1.20.1050.60">
    <property type="entry name" value="alpha-1,2-mannosidase"/>
    <property type="match status" value="1"/>
</dbReference>
<proteinExistence type="predicted"/>
<sequence>MNHMLLKNKILKQFSKTLNVSLGVVLLSSVFHVSYAQKSTKESLTRYVDPIIGSAKHGHIFVGANVPYGAVQLGPNNIFEGWDWCSGYNYSSNNITGFAHTHLSGTGIGDLGDISIMPATGKLIMEKGQKNNLENGYVSTFSHDKETAKAGYYSVWLDKYDVKAELTATERVGFHQYTFKKGAETPHIMLDLADGIGWDKPIATQIKQIDAQTIVGYRNSKGWSDDQRLYFVIKLSQAVKNLIVYDSTAVKSGKDITGRKLKAAINFDAIANNVLQIKVALSPVSIENAILNLKTELPGWNFKATVQQADAKWEKELQKVKVDASASSKKVFYTALYHTMIAPSLFNDVNKDYRGTDKKVYKNASFNNLTTFSLWDTYRAAQPLYTILHQDKVSDVVNTMLAIYKQQGKLPVWHLMGSETNTMIGYHAVPVIIDAYLKGYRGFDVNLAYEAVKQSAMQKSDGIDYIQQLKFIPADKVNESVAKALEYAVDDYCIAQMAKALNKTEDYAYFTKRAELYKLYFDPQTQFMRGKLANGNWRTPFSPFASKHREDDYTEGNAWQYIWLVPQDVEGLVKLFGSEKSFTTKLDSLFSVPFQFGADSSPDISGLIGNYAQGNEPGHHIPYLYSYVGQPWKTAELIRKIDKEFYTSKPDGLCGNEDVGQMSAWYIFSSMGFYPVNPANGAYVFGSPLLNGASISLPGNKKFNIKVMDNNAENKYIQKIVLNGKPYTKSYILHKNIVAGGNLQIYMGSKPSATFGVSEQDRPSSTSKK</sequence>
<comment type="cofactor">
    <cofactor evidence="1">
        <name>Ca(2+)</name>
        <dbReference type="ChEBI" id="CHEBI:29108"/>
    </cofactor>
</comment>
<reference evidence="6" key="1">
    <citation type="submission" date="2022-12" db="EMBL/GenBank/DDBJ databases">
        <title>Genome sequence of HCMS5-2.</title>
        <authorList>
            <person name="Woo H."/>
        </authorList>
    </citation>
    <scope>NUCLEOTIDE SEQUENCE</scope>
    <source>
        <strain evidence="6">HCMS5-2</strain>
    </source>
</reference>
<dbReference type="Gene3D" id="2.70.98.10">
    <property type="match status" value="1"/>
</dbReference>
<dbReference type="InterPro" id="IPR005887">
    <property type="entry name" value="GH92_a_mannosidase_put"/>
</dbReference>
<dbReference type="InterPro" id="IPR012939">
    <property type="entry name" value="Glyco_hydro_92"/>
</dbReference>
<dbReference type="SUPFAM" id="SSF48208">
    <property type="entry name" value="Six-hairpin glycosidases"/>
    <property type="match status" value="1"/>
</dbReference>
<dbReference type="InterPro" id="IPR041371">
    <property type="entry name" value="GH92_N"/>
</dbReference>
<dbReference type="Pfam" id="PF07971">
    <property type="entry name" value="Glyco_hydro_92"/>
    <property type="match status" value="1"/>
</dbReference>
<gene>
    <name evidence="6" type="ORF">O0955_06085</name>
</gene>
<keyword evidence="6" id="KW-0378">Hydrolase</keyword>
<dbReference type="RefSeq" id="WP_269426652.1">
    <property type="nucleotide sequence ID" value="NZ_JAPWGM010000002.1"/>
</dbReference>
<evidence type="ECO:0000313" key="6">
    <source>
        <dbReference type="EMBL" id="MCZ4243572.1"/>
    </source>
</evidence>
<dbReference type="InterPro" id="IPR008928">
    <property type="entry name" value="6-hairpin_glycosidase_sf"/>
</dbReference>
<dbReference type="PANTHER" id="PTHR12143:SF39">
    <property type="entry name" value="SECRETED PROTEIN"/>
    <property type="match status" value="1"/>
</dbReference>
<name>A0ABT4L7A6_9SPHI</name>
<organism evidence="6 7">
    <name type="scientific">Pedobacter punctiformis</name>
    <dbReference type="NCBI Taxonomy" id="3004097"/>
    <lineage>
        <taxon>Bacteria</taxon>
        <taxon>Pseudomonadati</taxon>
        <taxon>Bacteroidota</taxon>
        <taxon>Sphingobacteriia</taxon>
        <taxon>Sphingobacteriales</taxon>
        <taxon>Sphingobacteriaceae</taxon>
        <taxon>Pedobacter</taxon>
    </lineage>
</organism>
<feature type="domain" description="Glycosyl hydrolase family 92 N-terminal" evidence="5">
    <location>
        <begin position="47"/>
        <end position="282"/>
    </location>
</feature>
<evidence type="ECO:0000256" key="3">
    <source>
        <dbReference type="ARBA" id="ARBA00022837"/>
    </source>
</evidence>
<dbReference type="Gene3D" id="3.30.2080.10">
    <property type="entry name" value="GH92 mannosidase domain"/>
    <property type="match status" value="1"/>
</dbReference>
<dbReference type="Proteomes" id="UP001144347">
    <property type="component" value="Unassembled WGS sequence"/>
</dbReference>
<evidence type="ECO:0000313" key="7">
    <source>
        <dbReference type="Proteomes" id="UP001144347"/>
    </source>
</evidence>
<dbReference type="Gene3D" id="1.20.1610.10">
    <property type="entry name" value="alpha-1,2-mannosidases domains"/>
    <property type="match status" value="1"/>
</dbReference>
<dbReference type="GO" id="GO:0016787">
    <property type="term" value="F:hydrolase activity"/>
    <property type="evidence" value="ECO:0007669"/>
    <property type="project" value="UniProtKB-KW"/>
</dbReference>
<evidence type="ECO:0000256" key="1">
    <source>
        <dbReference type="ARBA" id="ARBA00001913"/>
    </source>
</evidence>
<comment type="subunit">
    <text evidence="2">Monomer.</text>
</comment>
<comment type="caution">
    <text evidence="6">The sequence shown here is derived from an EMBL/GenBank/DDBJ whole genome shotgun (WGS) entry which is preliminary data.</text>
</comment>
<accession>A0ABT4L7A6</accession>
<dbReference type="InterPro" id="IPR014718">
    <property type="entry name" value="GH-type_carb-bd"/>
</dbReference>
<keyword evidence="7" id="KW-1185">Reference proteome</keyword>
<dbReference type="InterPro" id="IPR050883">
    <property type="entry name" value="PNGase"/>
</dbReference>
<protein>
    <submittedName>
        <fullName evidence="6">GH92 family glycosyl hydrolase</fullName>
    </submittedName>
</protein>
<evidence type="ECO:0000259" key="4">
    <source>
        <dbReference type="Pfam" id="PF07971"/>
    </source>
</evidence>
<dbReference type="NCBIfam" id="TIGR01180">
    <property type="entry name" value="aman2_put"/>
    <property type="match status" value="1"/>
</dbReference>
<dbReference type="Pfam" id="PF17678">
    <property type="entry name" value="Glyco_hydro_92N"/>
    <property type="match status" value="1"/>
</dbReference>
<dbReference type="PANTHER" id="PTHR12143">
    <property type="entry name" value="PEPTIDE N-GLYCANASE PNGASE -RELATED"/>
    <property type="match status" value="1"/>
</dbReference>
<evidence type="ECO:0000259" key="5">
    <source>
        <dbReference type="Pfam" id="PF17678"/>
    </source>
</evidence>
<feature type="domain" description="Glycosyl hydrolase family 92" evidence="4">
    <location>
        <begin position="288"/>
        <end position="749"/>
    </location>
</feature>
<evidence type="ECO:0000256" key="2">
    <source>
        <dbReference type="ARBA" id="ARBA00011245"/>
    </source>
</evidence>
<dbReference type="EMBL" id="JAPWGM010000002">
    <property type="protein sequence ID" value="MCZ4243572.1"/>
    <property type="molecule type" value="Genomic_DNA"/>
</dbReference>
<keyword evidence="3" id="KW-0106">Calcium</keyword>